<evidence type="ECO:0000313" key="2">
    <source>
        <dbReference type="EMBL" id="PTU30274.1"/>
    </source>
</evidence>
<dbReference type="PANTHER" id="PTHR34853:SF1">
    <property type="entry name" value="LIPASE 5"/>
    <property type="match status" value="1"/>
</dbReference>
<evidence type="ECO:0000256" key="1">
    <source>
        <dbReference type="SAM" id="SignalP"/>
    </source>
</evidence>
<feature type="signal peptide" evidence="1">
    <location>
        <begin position="1"/>
        <end position="27"/>
    </location>
</feature>
<evidence type="ECO:0000313" key="3">
    <source>
        <dbReference type="Proteomes" id="UP000244248"/>
    </source>
</evidence>
<dbReference type="SUPFAM" id="SSF53474">
    <property type="entry name" value="alpha/beta-Hydrolases"/>
    <property type="match status" value="1"/>
</dbReference>
<evidence type="ECO:0008006" key="4">
    <source>
        <dbReference type="Google" id="ProtNLM"/>
    </source>
</evidence>
<feature type="chain" id="PRO_5015574857" description="Lipase" evidence="1">
    <location>
        <begin position="28"/>
        <end position="430"/>
    </location>
</feature>
<name>A0A2T5MCG3_9GAMM</name>
<dbReference type="Proteomes" id="UP000244248">
    <property type="component" value="Unassembled WGS sequence"/>
</dbReference>
<comment type="caution">
    <text evidence="2">The sequence shown here is derived from an EMBL/GenBank/DDBJ whole genome shotgun (WGS) entry which is preliminary data.</text>
</comment>
<dbReference type="GO" id="GO:0004806">
    <property type="term" value="F:triacylglycerol lipase activity"/>
    <property type="evidence" value="ECO:0007669"/>
    <property type="project" value="InterPro"/>
</dbReference>
<keyword evidence="3" id="KW-1185">Reference proteome</keyword>
<accession>A0A2T5MCG3</accession>
<dbReference type="Gene3D" id="1.10.260.130">
    <property type="match status" value="1"/>
</dbReference>
<dbReference type="InterPro" id="IPR029058">
    <property type="entry name" value="AB_hydrolase_fold"/>
</dbReference>
<dbReference type="PIRSF" id="PIRSF029171">
    <property type="entry name" value="Esterase_LipA"/>
    <property type="match status" value="1"/>
</dbReference>
<dbReference type="Pfam" id="PF03583">
    <property type="entry name" value="LIP"/>
    <property type="match status" value="1"/>
</dbReference>
<keyword evidence="1" id="KW-0732">Signal</keyword>
<proteinExistence type="predicted"/>
<organism evidence="2 3">
    <name type="scientific">Stenotrophobium rhamnosiphilum</name>
    <dbReference type="NCBI Taxonomy" id="2029166"/>
    <lineage>
        <taxon>Bacteria</taxon>
        <taxon>Pseudomonadati</taxon>
        <taxon>Pseudomonadota</taxon>
        <taxon>Gammaproteobacteria</taxon>
        <taxon>Nevskiales</taxon>
        <taxon>Nevskiaceae</taxon>
        <taxon>Stenotrophobium</taxon>
    </lineage>
</organism>
<dbReference type="AlphaFoldDB" id="A0A2T5MCG3"/>
<dbReference type="InterPro" id="IPR005152">
    <property type="entry name" value="Lipase_secreted"/>
</dbReference>
<protein>
    <recommendedName>
        <fullName evidence="4">Lipase</fullName>
    </recommendedName>
</protein>
<dbReference type="GO" id="GO:0016042">
    <property type="term" value="P:lipid catabolic process"/>
    <property type="evidence" value="ECO:0007669"/>
    <property type="project" value="InterPro"/>
</dbReference>
<dbReference type="PROSITE" id="PS51257">
    <property type="entry name" value="PROKAR_LIPOPROTEIN"/>
    <property type="match status" value="1"/>
</dbReference>
<dbReference type="PANTHER" id="PTHR34853">
    <property type="match status" value="1"/>
</dbReference>
<gene>
    <name evidence="2" type="ORF">CJD38_15100</name>
</gene>
<sequence>MDFRALQRTAFTQILICACVLSTAVLSACGEESSEVTATNAVPFAPKPDADEFYAQPNPMPKLALGTILKSRAVTFAPVGSVPMSNAAWQLQFISRDVNGKSIAAIATVVKPTVAGTGPSPLLAFQYAEDSLGSHCAPSHTLTGSTANSVSQLESTQPLLGLAAGWTVVYPDHEGPYSAYGAGRLAGQITLDSIRAALSFQPLGLSSNTQVGMWGYSGGAIATAWAASLQKAYAPEINIVAVASGGTPADVLGIAKNLDESPATNALFFPLILSAIEGINRSYPNLVTPILNDKGRAAFESLKDGCVGDTSDGSSAPSGHLADYTTTPDPLNAPNVLATSPLITLPLAGNSPIADTFVYHSTIDELIPVAGAVALVKAWCAAGSHVAYYQGVTGEHLLFEVTTAPLAIAYLTSRFTGTPTVTPPTTTTCN</sequence>
<reference evidence="2 3" key="1">
    <citation type="submission" date="2018-04" db="EMBL/GenBank/DDBJ databases">
        <title>Novel species isolated from glacier.</title>
        <authorList>
            <person name="Liu Q."/>
            <person name="Xin Y.-H."/>
        </authorList>
    </citation>
    <scope>NUCLEOTIDE SEQUENCE [LARGE SCALE GENOMIC DNA]</scope>
    <source>
        <strain evidence="2 3">GT1R17</strain>
    </source>
</reference>
<dbReference type="EMBL" id="QANS01000006">
    <property type="protein sequence ID" value="PTU30274.1"/>
    <property type="molecule type" value="Genomic_DNA"/>
</dbReference>
<dbReference type="Gene3D" id="3.40.50.1820">
    <property type="entry name" value="alpha/beta hydrolase"/>
    <property type="match status" value="1"/>
</dbReference>